<dbReference type="PROSITE" id="PS50206">
    <property type="entry name" value="RHODANESE_3"/>
    <property type="match status" value="1"/>
</dbReference>
<comment type="cofactor">
    <cofactor evidence="1">
        <name>FAD</name>
        <dbReference type="ChEBI" id="CHEBI:57692"/>
    </cofactor>
</comment>
<organism evidence="9">
    <name type="scientific">freshwater metagenome</name>
    <dbReference type="NCBI Taxonomy" id="449393"/>
    <lineage>
        <taxon>unclassified sequences</taxon>
        <taxon>metagenomes</taxon>
        <taxon>ecological metagenomes</taxon>
    </lineage>
</organism>
<accession>A0A6J7A1Z7</accession>
<dbReference type="EMBL" id="CAFBOX010000057">
    <property type="protein sequence ID" value="CAB4995467.1"/>
    <property type="molecule type" value="Genomic_DNA"/>
</dbReference>
<dbReference type="InterPro" id="IPR016156">
    <property type="entry name" value="FAD/NAD-linked_Rdtase_dimer_sf"/>
</dbReference>
<keyword evidence="3" id="KW-0285">Flavoprotein</keyword>
<dbReference type="InterPro" id="IPR036188">
    <property type="entry name" value="FAD/NAD-bd_sf"/>
</dbReference>
<dbReference type="InterPro" id="IPR050260">
    <property type="entry name" value="FAD-bd_OxRdtase"/>
</dbReference>
<dbReference type="Pfam" id="PF07992">
    <property type="entry name" value="Pyr_redox_2"/>
    <property type="match status" value="1"/>
</dbReference>
<keyword evidence="4" id="KW-0274">FAD</keyword>
<dbReference type="PRINTS" id="PR00411">
    <property type="entry name" value="PNDRDTASEI"/>
</dbReference>
<evidence type="ECO:0000259" key="7">
    <source>
        <dbReference type="PROSITE" id="PS50206"/>
    </source>
</evidence>
<evidence type="ECO:0000256" key="2">
    <source>
        <dbReference type="ARBA" id="ARBA00009130"/>
    </source>
</evidence>
<dbReference type="EMBL" id="CAFABD010000095">
    <property type="protein sequence ID" value="CAB4826845.1"/>
    <property type="molecule type" value="Genomic_DNA"/>
</dbReference>
<dbReference type="InterPro" id="IPR036873">
    <property type="entry name" value="Rhodanese-like_dom_sf"/>
</dbReference>
<evidence type="ECO:0000256" key="1">
    <source>
        <dbReference type="ARBA" id="ARBA00001974"/>
    </source>
</evidence>
<keyword evidence="6" id="KW-0676">Redox-active center</keyword>
<dbReference type="AlphaFoldDB" id="A0A6J7A1Z7"/>
<keyword evidence="5" id="KW-0560">Oxidoreductase</keyword>
<comment type="similarity">
    <text evidence="2">Belongs to the class-III pyridine nucleotide-disulfide oxidoreductase family.</text>
</comment>
<dbReference type="PRINTS" id="PR00368">
    <property type="entry name" value="FADPNR"/>
</dbReference>
<evidence type="ECO:0000313" key="9">
    <source>
        <dbReference type="EMBL" id="CAB4826845.1"/>
    </source>
</evidence>
<evidence type="ECO:0000256" key="3">
    <source>
        <dbReference type="ARBA" id="ARBA00022630"/>
    </source>
</evidence>
<protein>
    <submittedName>
        <fullName evidence="9">Unannotated protein</fullName>
    </submittedName>
</protein>
<dbReference type="Gene3D" id="3.50.50.60">
    <property type="entry name" value="FAD/NAD(P)-binding domain"/>
    <property type="match status" value="2"/>
</dbReference>
<evidence type="ECO:0000256" key="5">
    <source>
        <dbReference type="ARBA" id="ARBA00023002"/>
    </source>
</evidence>
<proteinExistence type="inferred from homology"/>
<dbReference type="Pfam" id="PF02852">
    <property type="entry name" value="Pyr_redox_dim"/>
    <property type="match status" value="1"/>
</dbReference>
<evidence type="ECO:0000256" key="4">
    <source>
        <dbReference type="ARBA" id="ARBA00022827"/>
    </source>
</evidence>
<evidence type="ECO:0000256" key="6">
    <source>
        <dbReference type="ARBA" id="ARBA00023284"/>
    </source>
</evidence>
<reference evidence="9" key="1">
    <citation type="submission" date="2020-05" db="EMBL/GenBank/DDBJ databases">
        <authorList>
            <person name="Chiriac C."/>
            <person name="Salcher M."/>
            <person name="Ghai R."/>
            <person name="Kavagutti S V."/>
        </authorList>
    </citation>
    <scope>NUCLEOTIDE SEQUENCE</scope>
</reference>
<feature type="domain" description="Rhodanese" evidence="7">
    <location>
        <begin position="468"/>
        <end position="554"/>
    </location>
</feature>
<dbReference type="SUPFAM" id="SSF52821">
    <property type="entry name" value="Rhodanese/Cell cycle control phosphatase"/>
    <property type="match status" value="1"/>
</dbReference>
<dbReference type="InterPro" id="IPR023753">
    <property type="entry name" value="FAD/NAD-binding_dom"/>
</dbReference>
<dbReference type="SMART" id="SM00450">
    <property type="entry name" value="RHOD"/>
    <property type="match status" value="1"/>
</dbReference>
<dbReference type="GO" id="GO:0016491">
    <property type="term" value="F:oxidoreductase activity"/>
    <property type="evidence" value="ECO:0007669"/>
    <property type="project" value="UniProtKB-KW"/>
</dbReference>
<evidence type="ECO:0000313" key="10">
    <source>
        <dbReference type="EMBL" id="CAB4995467.1"/>
    </source>
</evidence>
<dbReference type="EMBL" id="CAEZWZ010000024">
    <property type="protein sequence ID" value="CAB4667072.1"/>
    <property type="molecule type" value="Genomic_DNA"/>
</dbReference>
<dbReference type="InterPro" id="IPR001763">
    <property type="entry name" value="Rhodanese-like_dom"/>
</dbReference>
<evidence type="ECO:0000313" key="8">
    <source>
        <dbReference type="EMBL" id="CAB4667072.1"/>
    </source>
</evidence>
<dbReference type="Gene3D" id="3.40.250.10">
    <property type="entry name" value="Rhodanese-like domain"/>
    <property type="match status" value="1"/>
</dbReference>
<dbReference type="Pfam" id="PF00581">
    <property type="entry name" value="Rhodanese"/>
    <property type="match status" value="1"/>
</dbReference>
<gene>
    <name evidence="8" type="ORF">UFOPK2329_00281</name>
    <name evidence="9" type="ORF">UFOPK3166_00684</name>
    <name evidence="10" type="ORF">UFOPK4035_00459</name>
</gene>
<dbReference type="SUPFAM" id="SSF51905">
    <property type="entry name" value="FAD/NAD(P)-binding domain"/>
    <property type="match status" value="1"/>
</dbReference>
<sequence length="558" mass="60431">MERSWITSGYSMKIVIIGGVAGGMSAATRLRRLNEDAEIIVLEKSGHVSYANCGLPYYVGGVIEEEDSLLLQTPESLHSRFRLDVRVHTEALSIDSANKHVVVKNLVTGEKYELTYDKLILSPGASPVVPPLPGIERALTLRTVEDVVRIVEQVDKKPRNAVVIGGGFIGVEIAENLIHRGITTSLVEATPQLLAPLDPEMAIYVSDEMSKHGVSLHLGDSVASIDKDTVHLSSGLVIPADLIILAIGVRPDIALATSAGLTIGERKGIEVNEFNQTSEPDIYAIGDAAQKRDWIDGSATLVPLANLANRHGRVVADHISGRTVRPVPTIGTAIVKVFDLMIATTGWNEKRLVAQNRPFTIIHTHPNSHAGYYPNAAQMTLKLLFDPKSGEILGAQGIGTEGVDKRIDVIATAMRGGITAPELADLELAYAPPFGSAKDAVNMLGYIAENLLSHLVKTAQWSEVEKYREQGFTMLDVRNPSEYLNGSIPDSINIPVDDIRERSGEIESKKVLVNCQVGQRGHTASLLLSEMGFEAINLDGGYLTWSHSPAHVRELITQ</sequence>
<dbReference type="PANTHER" id="PTHR43429:SF1">
    <property type="entry name" value="NAD(P)H SULFUR OXIDOREDUCTASE (COA-DEPENDENT)"/>
    <property type="match status" value="1"/>
</dbReference>
<name>A0A6J7A1Z7_9ZZZZ</name>
<dbReference type="InterPro" id="IPR004099">
    <property type="entry name" value="Pyr_nucl-diS_OxRdtase_dimer"/>
</dbReference>
<dbReference type="PANTHER" id="PTHR43429">
    <property type="entry name" value="PYRIDINE NUCLEOTIDE-DISULFIDE OXIDOREDUCTASE DOMAIN-CONTAINING"/>
    <property type="match status" value="1"/>
</dbReference>
<dbReference type="SUPFAM" id="SSF55424">
    <property type="entry name" value="FAD/NAD-linked reductases, dimerisation (C-terminal) domain"/>
    <property type="match status" value="1"/>
</dbReference>